<evidence type="ECO:0000256" key="14">
    <source>
        <dbReference type="RuleBase" id="RU003525"/>
    </source>
</evidence>
<comment type="subcellular location">
    <subcellularLocation>
        <location evidence="2">Membrane</location>
    </subcellularLocation>
</comment>
<dbReference type="PATRIC" id="fig|243231.5.peg.3461"/>
<dbReference type="InterPro" id="IPR036010">
    <property type="entry name" value="2Fe-2S_ferredoxin-like_sf"/>
</dbReference>
<name>Q746S9_GEOSL</name>
<reference evidence="18 19" key="2">
    <citation type="journal article" date="2012" name="BMC Genomics">
        <title>Comparative genomic analysis of Geobacter sulfurreducens KN400, a strain with enhanced capacity for extracellular electron transfer and electricity production.</title>
        <authorList>
            <person name="Butler J.E."/>
            <person name="Young N.D."/>
            <person name="Aklujkar M."/>
            <person name="Lovley D.R."/>
        </authorList>
    </citation>
    <scope>NUCLEOTIDE SEQUENCE [LARGE SCALE GENOMIC DNA]</scope>
    <source>
        <strain evidence="19">ATCC 51573 / DSM 12127 / PCA</strain>
    </source>
</reference>
<dbReference type="InterPro" id="IPR006963">
    <property type="entry name" value="Mopterin_OxRdtase_4Fe-4S_dom"/>
</dbReference>
<dbReference type="SMART" id="SM00926">
    <property type="entry name" value="Molybdop_Fe4S4"/>
    <property type="match status" value="1"/>
</dbReference>
<evidence type="ECO:0000256" key="2">
    <source>
        <dbReference type="ARBA" id="ARBA00004370"/>
    </source>
</evidence>
<protein>
    <recommendedName>
        <fullName evidence="14">NADH-quinone oxidoreductase</fullName>
        <ecNumber evidence="14">7.1.1.-</ecNumber>
    </recommendedName>
</protein>
<dbReference type="PANTHER" id="PTHR43105">
    <property type="entry name" value="RESPIRATORY NITRATE REDUCTASE"/>
    <property type="match status" value="1"/>
</dbReference>
<dbReference type="AlphaFoldDB" id="Q746S9"/>
<keyword evidence="11 14" id="KW-0520">NAD</keyword>
<dbReference type="InterPro" id="IPR001041">
    <property type="entry name" value="2Fe-2S_ferredoxin-type"/>
</dbReference>
<evidence type="ECO:0000313" key="18">
    <source>
        <dbReference type="EMBL" id="AAR36829.1"/>
    </source>
</evidence>
<dbReference type="PROSITE" id="PS51085">
    <property type="entry name" value="2FE2S_FER_2"/>
    <property type="match status" value="1"/>
</dbReference>
<dbReference type="Pfam" id="PF10588">
    <property type="entry name" value="NADH-G_4Fe-4S_3"/>
    <property type="match status" value="1"/>
</dbReference>
<dbReference type="PROSITE" id="PS00641">
    <property type="entry name" value="COMPLEX1_75K_1"/>
    <property type="match status" value="1"/>
</dbReference>
<dbReference type="InParanoid" id="Q746S9"/>
<reference evidence="18 19" key="1">
    <citation type="journal article" date="2003" name="Science">
        <title>Genome of Geobacter sulfurreducens: metal reduction in subsurface environments.</title>
        <authorList>
            <person name="Methe B.A."/>
            <person name="Nelson K.E."/>
            <person name="Eisen J.A."/>
            <person name="Paulsen I.T."/>
            <person name="Nelson W."/>
            <person name="Heidelberg J.F."/>
            <person name="Wu D."/>
            <person name="Wu M."/>
            <person name="Ward N."/>
            <person name="Beanan M.J."/>
            <person name="Dodson R.J."/>
            <person name="Madupu R."/>
            <person name="Brinkac L.M."/>
            <person name="Daugherty S.C."/>
            <person name="DeBoy R.T."/>
            <person name="Durkin A.S."/>
            <person name="Gwinn M."/>
            <person name="Kolonay J.F."/>
            <person name="Sullivan S.A."/>
            <person name="Haft D.H."/>
            <person name="Selengut J."/>
            <person name="Davidsen T.M."/>
            <person name="Zafar N."/>
            <person name="White O."/>
            <person name="Tran B."/>
            <person name="Romero C."/>
            <person name="Forberger H.A."/>
            <person name="Weidman J."/>
            <person name="Khouri H."/>
            <person name="Feldblyum T.V."/>
            <person name="Utterback T.R."/>
            <person name="Van Aken S.E."/>
            <person name="Lovley D.R."/>
            <person name="Fraser C.M."/>
        </authorList>
    </citation>
    <scope>NUCLEOTIDE SEQUENCE [LARGE SCALE GENOMIC DNA]</scope>
    <source>
        <strain evidence="19">ATCC 51573 / DSM 12127 / PCA</strain>
    </source>
</reference>
<keyword evidence="7 14" id="KW-0479">Metal-binding</keyword>
<dbReference type="GO" id="GO:0042773">
    <property type="term" value="P:ATP synthesis coupled electron transport"/>
    <property type="evidence" value="ECO:0007669"/>
    <property type="project" value="InterPro"/>
</dbReference>
<dbReference type="InterPro" id="IPR006656">
    <property type="entry name" value="Mopterin_OxRdtase"/>
</dbReference>
<dbReference type="Gene3D" id="3.10.20.740">
    <property type="match status" value="1"/>
</dbReference>
<comment type="similarity">
    <text evidence="3 14">Belongs to the complex I 75 kDa subunit family.</text>
</comment>
<dbReference type="SUPFAM" id="SSF53706">
    <property type="entry name" value="Formate dehydrogenase/DMSO reductase, domains 1-3"/>
    <property type="match status" value="1"/>
</dbReference>
<dbReference type="EC" id="7.1.1.-" evidence="14"/>
<dbReference type="KEGG" id="gsu:GSU3439"/>
<dbReference type="PROSITE" id="PS00643">
    <property type="entry name" value="COMPLEX1_75K_3"/>
    <property type="match status" value="1"/>
</dbReference>
<dbReference type="NCBIfam" id="TIGR01973">
    <property type="entry name" value="NuoG"/>
    <property type="match status" value="1"/>
</dbReference>
<dbReference type="GO" id="GO:0016020">
    <property type="term" value="C:membrane"/>
    <property type="evidence" value="ECO:0000318"/>
    <property type="project" value="GO_Central"/>
</dbReference>
<dbReference type="Gene3D" id="3.40.50.740">
    <property type="match status" value="1"/>
</dbReference>
<keyword evidence="10 14" id="KW-0411">Iron-sulfur</keyword>
<dbReference type="PROSITE" id="PS00642">
    <property type="entry name" value="COMPLEX1_75K_2"/>
    <property type="match status" value="1"/>
</dbReference>
<sequence>MPKLTIDHILVEVPPGTSVLEAAKTAGIWIPHFCYHPALGSVGACRLCAVKLLDGPVKGIQMSCMLPAQDGMVVSTTDPEALKMRSLVIEWLMTNHPHDCPVCDEGGECLLQDYTVAGGHGIRRFEGKKRTHVNQDLGPHIQHEMNRCIQCYRCVRFYQEYAGGSDFGVMGSARRVYYGRFEEGELESPFSGNLVDICPTGVFTDKTARFRARYWDYEMAPSVCPWCSLGCNTVPAARYRELLKTMARENPAVNGHFICDRGRFSNAAVNDPVRPRVPLVDGEEVSWAAAIDATMLRIEEFMELYGPGRLALVGSPRLPLEGSVLLARLAGLIGTEYLCYFAERDEGERVAAAVSLLADGRAASMADVRKADCIVILESDLRDEGPMMLLAVRQAWRSGAPVFLVGTHAPLEQARAVSIEAIELSIIEEVPLAIFERAVVICGTRNNPPAATELLAHTDAKIAYLFPGPNAFGAGLLAKEHGAVTLAEAVASGRVKGIIAVEADIPEALLAGVPFVVAADWLPTETVRRAQIVIPTAAWVETDGTYVNFEGRAQRFRKVMAPGLPIRGLPARYHASPDKPAPFHPPRVHRSAPPGGELRPAWRFVAELVERFGGEAVTGGVPDGGSCCGTSTRKGEGKRCCSEKCCAKLNHISITGKSGLLNRYFQRTVHYAAAPGV</sequence>
<evidence type="ECO:0000259" key="16">
    <source>
        <dbReference type="PROSITE" id="PS51669"/>
    </source>
</evidence>
<comment type="function">
    <text evidence="14">NDH-1 shuttles electrons from NADH, via FMN and iron-sulfur (Fe-S) centers, to quinones in the respiratory chain. Couples the redox reaction to proton translocation (for every two electrons transferred, four hydrogen ions are translocated across the cytoplasmic membrane), and thus conserves the redox energy in a proton gradient.</text>
</comment>
<keyword evidence="9 14" id="KW-0408">Iron</keyword>
<dbReference type="GO" id="GO:0016651">
    <property type="term" value="F:oxidoreductase activity, acting on NAD(P)H"/>
    <property type="evidence" value="ECO:0007669"/>
    <property type="project" value="InterPro"/>
</dbReference>
<dbReference type="CDD" id="cd00207">
    <property type="entry name" value="fer2"/>
    <property type="match status" value="1"/>
</dbReference>
<dbReference type="InterPro" id="IPR000283">
    <property type="entry name" value="NADH_UbQ_OxRdtase_75kDa_su_CS"/>
</dbReference>
<dbReference type="PROSITE" id="PS51839">
    <property type="entry name" value="4FE4S_HC3"/>
    <property type="match status" value="1"/>
</dbReference>
<evidence type="ECO:0000256" key="5">
    <source>
        <dbReference type="ARBA" id="ARBA00022714"/>
    </source>
</evidence>
<dbReference type="TCDB" id="3.D.1.5.1">
    <property type="family name" value="the h+ or na+-translocating nadh dehydrogenase (ndh) family"/>
</dbReference>
<evidence type="ECO:0000256" key="6">
    <source>
        <dbReference type="ARBA" id="ARBA00022719"/>
    </source>
</evidence>
<evidence type="ECO:0000256" key="1">
    <source>
        <dbReference type="ARBA" id="ARBA00001966"/>
    </source>
</evidence>
<dbReference type="SUPFAM" id="SSF54292">
    <property type="entry name" value="2Fe-2S ferredoxin-like"/>
    <property type="match status" value="1"/>
</dbReference>
<feature type="domain" description="4Fe-4S Mo/W bis-MGD-type" evidence="16">
    <location>
        <begin position="217"/>
        <end position="273"/>
    </location>
</feature>
<gene>
    <name evidence="18" type="primary">nuoG-2</name>
    <name evidence="18" type="ordered locus">GSU3439</name>
</gene>
<dbReference type="STRING" id="243231.GSU3439"/>
<dbReference type="FunCoup" id="Q746S9">
    <property type="interactions" value="390"/>
</dbReference>
<accession>Q746S9</accession>
<dbReference type="EMBL" id="AE017180">
    <property type="protein sequence ID" value="AAR36829.1"/>
    <property type="molecule type" value="Genomic_DNA"/>
</dbReference>
<dbReference type="FunFam" id="3.10.20.740:FF:000004">
    <property type="entry name" value="NADH-quinone oxidoreductase"/>
    <property type="match status" value="1"/>
</dbReference>
<dbReference type="eggNOG" id="COG1034">
    <property type="taxonomic scope" value="Bacteria"/>
</dbReference>
<evidence type="ECO:0000256" key="10">
    <source>
        <dbReference type="ARBA" id="ARBA00023014"/>
    </source>
</evidence>
<dbReference type="Pfam" id="PF22117">
    <property type="entry name" value="Fer4_Nqo3"/>
    <property type="match status" value="1"/>
</dbReference>
<dbReference type="SUPFAM" id="SSF54862">
    <property type="entry name" value="4Fe-4S ferredoxins"/>
    <property type="match status" value="1"/>
</dbReference>
<dbReference type="GO" id="GO:0046872">
    <property type="term" value="F:metal ion binding"/>
    <property type="evidence" value="ECO:0007669"/>
    <property type="project" value="UniProtKB-UniRule"/>
</dbReference>
<evidence type="ECO:0000256" key="8">
    <source>
        <dbReference type="ARBA" id="ARBA00022967"/>
    </source>
</evidence>
<dbReference type="InterPro" id="IPR019574">
    <property type="entry name" value="NADH_UbQ_OxRdtase_Gsu_4Fe4S-bd"/>
</dbReference>
<dbReference type="RefSeq" id="WP_010944049.1">
    <property type="nucleotide sequence ID" value="NC_002939.5"/>
</dbReference>
<dbReference type="PANTHER" id="PTHR43105:SF10">
    <property type="entry name" value="NADH-QUINONE OXIDOREDUCTASE SUBUNIT G"/>
    <property type="match status" value="1"/>
</dbReference>
<dbReference type="GO" id="GO:0048038">
    <property type="term" value="F:quinone binding"/>
    <property type="evidence" value="ECO:0007669"/>
    <property type="project" value="UniProtKB-UniRule"/>
</dbReference>
<evidence type="ECO:0000256" key="4">
    <source>
        <dbReference type="ARBA" id="ARBA00022485"/>
    </source>
</evidence>
<dbReference type="OrthoDB" id="9816402at2"/>
<dbReference type="Proteomes" id="UP000000577">
    <property type="component" value="Chromosome"/>
</dbReference>
<evidence type="ECO:0000259" key="15">
    <source>
        <dbReference type="PROSITE" id="PS51085"/>
    </source>
</evidence>
<dbReference type="Pfam" id="PF04879">
    <property type="entry name" value="Molybdop_Fe4S4"/>
    <property type="match status" value="1"/>
</dbReference>
<dbReference type="GO" id="GO:0022904">
    <property type="term" value="P:respiratory electron transport chain"/>
    <property type="evidence" value="ECO:0000318"/>
    <property type="project" value="GO_Central"/>
</dbReference>
<keyword evidence="4 14" id="KW-0004">4Fe-4S</keyword>
<dbReference type="PROSITE" id="PS51669">
    <property type="entry name" value="4FE4S_MOW_BIS_MGD"/>
    <property type="match status" value="1"/>
</dbReference>
<proteinExistence type="inferred from homology"/>
<feature type="domain" description="4Fe-4S His(Cys)3-ligated-type" evidence="17">
    <location>
        <begin position="80"/>
        <end position="119"/>
    </location>
</feature>
<dbReference type="Pfam" id="PF00384">
    <property type="entry name" value="Molybdopterin"/>
    <property type="match status" value="1"/>
</dbReference>
<keyword evidence="6 14" id="KW-0874">Quinone</keyword>
<dbReference type="GO" id="GO:0008137">
    <property type="term" value="F:NADH dehydrogenase (ubiquinone) activity"/>
    <property type="evidence" value="ECO:0007669"/>
    <property type="project" value="UniProtKB-UniRule"/>
</dbReference>
<evidence type="ECO:0000256" key="9">
    <source>
        <dbReference type="ARBA" id="ARBA00023004"/>
    </source>
</evidence>
<evidence type="ECO:0000313" key="19">
    <source>
        <dbReference type="Proteomes" id="UP000000577"/>
    </source>
</evidence>
<evidence type="ECO:0000256" key="12">
    <source>
        <dbReference type="ARBA" id="ARBA00023136"/>
    </source>
</evidence>
<evidence type="ECO:0000259" key="17">
    <source>
        <dbReference type="PROSITE" id="PS51839"/>
    </source>
</evidence>
<dbReference type="Pfam" id="PF13510">
    <property type="entry name" value="Fer2_4"/>
    <property type="match status" value="1"/>
</dbReference>
<evidence type="ECO:0000256" key="13">
    <source>
        <dbReference type="ARBA" id="ARBA00047712"/>
    </source>
</evidence>
<keyword evidence="8 14" id="KW-1278">Translocase</keyword>
<dbReference type="GO" id="GO:0051539">
    <property type="term" value="F:4 iron, 4 sulfur cluster binding"/>
    <property type="evidence" value="ECO:0007669"/>
    <property type="project" value="UniProtKB-KW"/>
</dbReference>
<comment type="catalytic activity">
    <reaction evidence="13 14">
        <text>a quinone + NADH + 5 H(+)(in) = a quinol + NAD(+) + 4 H(+)(out)</text>
        <dbReference type="Rhea" id="RHEA:57888"/>
        <dbReference type="ChEBI" id="CHEBI:15378"/>
        <dbReference type="ChEBI" id="CHEBI:24646"/>
        <dbReference type="ChEBI" id="CHEBI:57540"/>
        <dbReference type="ChEBI" id="CHEBI:57945"/>
        <dbReference type="ChEBI" id="CHEBI:132124"/>
    </reaction>
</comment>
<evidence type="ECO:0000256" key="7">
    <source>
        <dbReference type="ARBA" id="ARBA00022723"/>
    </source>
</evidence>
<comment type="cofactor">
    <cofactor evidence="1 14">
        <name>[4Fe-4S] cluster</name>
        <dbReference type="ChEBI" id="CHEBI:49883"/>
    </cofactor>
</comment>
<organism evidence="18 19">
    <name type="scientific">Geobacter sulfurreducens (strain ATCC 51573 / DSM 12127 / PCA)</name>
    <dbReference type="NCBI Taxonomy" id="243231"/>
    <lineage>
        <taxon>Bacteria</taxon>
        <taxon>Pseudomonadati</taxon>
        <taxon>Thermodesulfobacteriota</taxon>
        <taxon>Desulfuromonadia</taxon>
        <taxon>Geobacterales</taxon>
        <taxon>Geobacteraceae</taxon>
        <taxon>Geobacter</taxon>
    </lineage>
</organism>
<dbReference type="HOGENOM" id="CLU_000422_11_6_7"/>
<keyword evidence="12" id="KW-0472">Membrane</keyword>
<dbReference type="EnsemblBacteria" id="AAR36829">
    <property type="protein sequence ID" value="AAR36829"/>
    <property type="gene ID" value="GSU3439"/>
</dbReference>
<keyword evidence="19" id="KW-1185">Reference proteome</keyword>
<feature type="domain" description="2Fe-2S ferredoxin-type" evidence="15">
    <location>
        <begin position="2"/>
        <end position="80"/>
    </location>
</feature>
<keyword evidence="5 14" id="KW-0001">2Fe-2S</keyword>
<evidence type="ECO:0000256" key="11">
    <source>
        <dbReference type="ARBA" id="ARBA00023027"/>
    </source>
</evidence>
<dbReference type="InterPro" id="IPR010228">
    <property type="entry name" value="NADH_UbQ_OxRdtase_Gsu"/>
</dbReference>
<dbReference type="InterPro" id="IPR050123">
    <property type="entry name" value="Prok_molybdopt-oxidoreductase"/>
</dbReference>
<evidence type="ECO:0000256" key="3">
    <source>
        <dbReference type="ARBA" id="ARBA00005404"/>
    </source>
</evidence>
<dbReference type="InterPro" id="IPR054351">
    <property type="entry name" value="NADH_UbQ_OxRdtase_ferredoxin"/>
</dbReference>
<dbReference type="SMART" id="SM00929">
    <property type="entry name" value="NADH-G_4Fe-4S_3"/>
    <property type="match status" value="1"/>
</dbReference>
<dbReference type="GO" id="GO:0051537">
    <property type="term" value="F:2 iron, 2 sulfur cluster binding"/>
    <property type="evidence" value="ECO:0007669"/>
    <property type="project" value="UniProtKB-UniRule"/>
</dbReference>
<comment type="cofactor">
    <cofactor evidence="14">
        <name>[2Fe-2S] cluster</name>
        <dbReference type="ChEBI" id="CHEBI:190135"/>
    </cofactor>
    <text evidence="14">Binds 1 [2Fe-2S] cluster per subunit.</text>
</comment>
<dbReference type="Gene3D" id="3.30.200.210">
    <property type="match status" value="1"/>
</dbReference>